<dbReference type="Gene3D" id="1.25.10.10">
    <property type="entry name" value="Leucine-rich Repeat Variant"/>
    <property type="match status" value="1"/>
</dbReference>
<evidence type="ECO:0000256" key="8">
    <source>
        <dbReference type="SAM" id="MobiDB-lite"/>
    </source>
</evidence>
<dbReference type="OrthoDB" id="27187at2759"/>
<keyword evidence="11" id="KW-1185">Reference proteome</keyword>
<accession>A8NCP4</accession>
<protein>
    <recommendedName>
        <fullName evidence="9">Nuclear condensin complex subunit 3 C-terminal domain-containing protein</fullName>
    </recommendedName>
</protein>
<evidence type="ECO:0000256" key="6">
    <source>
        <dbReference type="ARBA" id="ARBA00023067"/>
    </source>
</evidence>
<reference evidence="10 11" key="1">
    <citation type="journal article" date="2010" name="Proc. Natl. Acad. Sci. U.S.A.">
        <title>Insights into evolution of multicellular fungi from the assembled chromosomes of the mushroom Coprinopsis cinerea (Coprinus cinereus).</title>
        <authorList>
            <person name="Stajich J.E."/>
            <person name="Wilke S.K."/>
            <person name="Ahren D."/>
            <person name="Au C.H."/>
            <person name="Birren B.W."/>
            <person name="Borodovsky M."/>
            <person name="Burns C."/>
            <person name="Canback B."/>
            <person name="Casselton L.A."/>
            <person name="Cheng C.K."/>
            <person name="Deng J."/>
            <person name="Dietrich F.S."/>
            <person name="Fargo D.C."/>
            <person name="Farman M.L."/>
            <person name="Gathman A.C."/>
            <person name="Goldberg J."/>
            <person name="Guigo R."/>
            <person name="Hoegger P.J."/>
            <person name="Hooker J.B."/>
            <person name="Huggins A."/>
            <person name="James T.Y."/>
            <person name="Kamada T."/>
            <person name="Kilaru S."/>
            <person name="Kodira C."/>
            <person name="Kues U."/>
            <person name="Kupfer D."/>
            <person name="Kwan H.S."/>
            <person name="Lomsadze A."/>
            <person name="Li W."/>
            <person name="Lilly W.W."/>
            <person name="Ma L.J."/>
            <person name="Mackey A.J."/>
            <person name="Manning G."/>
            <person name="Martin F."/>
            <person name="Muraguchi H."/>
            <person name="Natvig D.O."/>
            <person name="Palmerini H."/>
            <person name="Ramesh M.A."/>
            <person name="Rehmeyer C.J."/>
            <person name="Roe B.A."/>
            <person name="Shenoy N."/>
            <person name="Stanke M."/>
            <person name="Ter-Hovhannisyan V."/>
            <person name="Tunlid A."/>
            <person name="Velagapudi R."/>
            <person name="Vision T.J."/>
            <person name="Zeng Q."/>
            <person name="Zolan M.E."/>
            <person name="Pukkila P.J."/>
        </authorList>
    </citation>
    <scope>NUCLEOTIDE SEQUENCE [LARGE SCALE GENOMIC DNA]</scope>
    <source>
        <strain evidence="11">Okayama-7 / 130 / ATCC MYA-4618 / FGSC 9003</strain>
    </source>
</reference>
<dbReference type="KEGG" id="cci:CC1G_03602"/>
<gene>
    <name evidence="10" type="ORF">CC1G_03602</name>
</gene>
<feature type="region of interest" description="Disordered" evidence="8">
    <location>
        <begin position="353"/>
        <end position="383"/>
    </location>
</feature>
<dbReference type="EMBL" id="AACS02000009">
    <property type="protein sequence ID" value="EAU89337.2"/>
    <property type="molecule type" value="Genomic_DNA"/>
</dbReference>
<comment type="subcellular location">
    <subcellularLocation>
        <location evidence="1">Chromosome</location>
    </subcellularLocation>
</comment>
<dbReference type="Pfam" id="PF12719">
    <property type="entry name" value="Cnd3"/>
    <property type="match status" value="1"/>
</dbReference>
<evidence type="ECO:0000256" key="5">
    <source>
        <dbReference type="ARBA" id="ARBA00022776"/>
    </source>
</evidence>
<dbReference type="InterPro" id="IPR025977">
    <property type="entry name" value="Cnd3_C"/>
</dbReference>
<feature type="compositionally biased region" description="Acidic residues" evidence="8">
    <location>
        <begin position="993"/>
        <end position="1004"/>
    </location>
</feature>
<feature type="compositionally biased region" description="Acidic residues" evidence="8">
    <location>
        <begin position="888"/>
        <end position="903"/>
    </location>
</feature>
<dbReference type="OMA" id="PESAFMA"/>
<sequence length="1013" mass="116328">MERMEDREDSVRAKVAGCLALLCALDDDPDDETDLAYKALFDALSYDPKAEVRKAVLCSLAIDKGTFPHILDRLRDRDEAVRKAVYQNVLKAKISNVKDEEKEMGPCHPTKLNRKDCLEILKNGLRDRDPSVCTAAELLVKEWIHEFEELEGVKDEPDTEQKRVEAPITALLGKFRLLRTSSANLEVLATMVKCIFKVRQDIFDAIQFGDREYWDKFVEPENAFVMRSFVEYCVENKRTNRVDEVLPTVSELADIIEKRHKALPELYTDDGPKPTYRAQEFILKELLKLAPHLDFSDHRGCRKMQDCMRGMIDEYLTETLTALCMDVLYSVTVNERDFIRIVVDLIHEIRDREGEVDGSPDTQDAESSSGSTQRVPRKDLLQRPRNEMPRFTRELLNEIDLTCLFICRSMLERVQEPVRHYSILNAIIQDVVVPILTNAQNFINADENANSPEYEIHERLFENSLLCLSLASLVYEELAVHTFERFAKTIDKEGLSHSVRMIILQAIFDLVLRYGAKVIPPERKEITLDDIGKTLVEQVSRQSDHPETLAVVCQGLAKLILPGVIQDPSAVSELFRMLILPETADNQPLRQGLQYFFQMYSFSKKGHQEVMKDIFMGIFKEQALKERSDDDEEEEVVSLPRLCEMFEAYTNPLRLKDCVKEDELVDWNVQLQLMKDMLMAVAKDTELKKEHRKVLLQSVARMTHPANLPDGEKVDDSRMYEVKIVIDKIRLARLPQDAVSRNAFNKLEANFTAKYKSQLEGLKDDEMRQLESLVDFFRDVDSIMEDDGDTSGADFGGPRTRGQKRRSMSMATTNSDMEDVKPVIEDLDPPSKRRRVSRADEESEDQSAMGTPEFETQGRADDPIVISSDEEDETEEPPVQARRREPEVIDLVDDEDEDEDEEERVDRSLSRLLSAKGRPSDWARGGRGEEEEENGEDSEEPWDSIMDDTMPPEDSEEEEEEEQGHEQYEEYEDDDQAAMERDVGAEGGRDVSGEWEEEDEEDEILQSLLAPDD</sequence>
<proteinExistence type="inferred from homology"/>
<feature type="domain" description="Nuclear condensin complex subunit 3 C-terminal" evidence="9">
    <location>
        <begin position="457"/>
        <end position="701"/>
    </location>
</feature>
<feature type="compositionally biased region" description="Acidic residues" evidence="8">
    <location>
        <begin position="929"/>
        <end position="977"/>
    </location>
</feature>
<keyword evidence="7" id="KW-0131">Cell cycle</keyword>
<evidence type="ECO:0000256" key="3">
    <source>
        <dbReference type="ARBA" id="ARBA00022454"/>
    </source>
</evidence>
<dbReference type="SUPFAM" id="SSF48371">
    <property type="entry name" value="ARM repeat"/>
    <property type="match status" value="1"/>
</dbReference>
<dbReference type="GO" id="GO:0007076">
    <property type="term" value="P:mitotic chromosome condensation"/>
    <property type="evidence" value="ECO:0007669"/>
    <property type="project" value="InterPro"/>
</dbReference>
<dbReference type="eggNOG" id="KOG2025">
    <property type="taxonomic scope" value="Eukaryota"/>
</dbReference>
<dbReference type="GO" id="GO:0000796">
    <property type="term" value="C:condensin complex"/>
    <property type="evidence" value="ECO:0007669"/>
    <property type="project" value="InterPro"/>
</dbReference>
<dbReference type="PANTHER" id="PTHR14418:SF5">
    <property type="entry name" value="CONDENSIN COMPLEX SUBUNIT 3"/>
    <property type="match status" value="1"/>
</dbReference>
<evidence type="ECO:0000313" key="11">
    <source>
        <dbReference type="Proteomes" id="UP000001861"/>
    </source>
</evidence>
<dbReference type="InterPro" id="IPR016024">
    <property type="entry name" value="ARM-type_fold"/>
</dbReference>
<feature type="compositionally biased region" description="Polar residues" evidence="8">
    <location>
        <begin position="360"/>
        <end position="374"/>
    </location>
</feature>
<dbReference type="PANTHER" id="PTHR14418">
    <property type="entry name" value="CONDENSIN COMPLEX SUBUNIT 3-RELATED"/>
    <property type="match status" value="1"/>
</dbReference>
<dbReference type="STRING" id="240176.A8NCP4"/>
<dbReference type="HOGENOM" id="CLU_004446_1_0_1"/>
<dbReference type="VEuPathDB" id="FungiDB:CC1G_03602"/>
<keyword evidence="6" id="KW-0226">DNA condensation</keyword>
<dbReference type="InterPro" id="IPR027165">
    <property type="entry name" value="CND3"/>
</dbReference>
<evidence type="ECO:0000256" key="2">
    <source>
        <dbReference type="ARBA" id="ARBA00006533"/>
    </source>
</evidence>
<dbReference type="GeneID" id="6009076"/>
<dbReference type="InParanoid" id="A8NCP4"/>
<dbReference type="InterPro" id="IPR011989">
    <property type="entry name" value="ARM-like"/>
</dbReference>
<comment type="caution">
    <text evidence="10">The sequence shown here is derived from an EMBL/GenBank/DDBJ whole genome shotgun (WGS) entry which is preliminary data.</text>
</comment>
<dbReference type="AlphaFoldDB" id="A8NCP4"/>
<keyword evidence="5" id="KW-0498">Mitosis</keyword>
<organism evidence="10 11">
    <name type="scientific">Coprinopsis cinerea (strain Okayama-7 / 130 / ATCC MYA-4618 / FGSC 9003)</name>
    <name type="common">Inky cap fungus</name>
    <name type="synonym">Hormographiella aspergillata</name>
    <dbReference type="NCBI Taxonomy" id="240176"/>
    <lineage>
        <taxon>Eukaryota</taxon>
        <taxon>Fungi</taxon>
        <taxon>Dikarya</taxon>
        <taxon>Basidiomycota</taxon>
        <taxon>Agaricomycotina</taxon>
        <taxon>Agaricomycetes</taxon>
        <taxon>Agaricomycetidae</taxon>
        <taxon>Agaricales</taxon>
        <taxon>Agaricineae</taxon>
        <taxon>Psathyrellaceae</taxon>
        <taxon>Coprinopsis</taxon>
    </lineage>
</organism>
<keyword evidence="4" id="KW-0132">Cell division</keyword>
<evidence type="ECO:0000256" key="4">
    <source>
        <dbReference type="ARBA" id="ARBA00022618"/>
    </source>
</evidence>
<keyword evidence="3" id="KW-0158">Chromosome</keyword>
<evidence type="ECO:0000313" key="10">
    <source>
        <dbReference type="EMBL" id="EAU89337.2"/>
    </source>
</evidence>
<dbReference type="GO" id="GO:0000793">
    <property type="term" value="C:condensed chromosome"/>
    <property type="evidence" value="ECO:0007669"/>
    <property type="project" value="TreeGrafter"/>
</dbReference>
<comment type="similarity">
    <text evidence="2">Belongs to the CND3 (condensin subunit 3) family.</text>
</comment>
<evidence type="ECO:0000256" key="7">
    <source>
        <dbReference type="ARBA" id="ARBA00023306"/>
    </source>
</evidence>
<dbReference type="GO" id="GO:0051301">
    <property type="term" value="P:cell division"/>
    <property type="evidence" value="ECO:0007669"/>
    <property type="project" value="UniProtKB-KW"/>
</dbReference>
<feature type="region of interest" description="Disordered" evidence="8">
    <location>
        <begin position="785"/>
        <end position="1013"/>
    </location>
</feature>
<feature type="compositionally biased region" description="Basic and acidic residues" evidence="8">
    <location>
        <begin position="978"/>
        <end position="992"/>
    </location>
</feature>
<evidence type="ECO:0000256" key="1">
    <source>
        <dbReference type="ARBA" id="ARBA00004286"/>
    </source>
</evidence>
<dbReference type="RefSeq" id="XP_001832588.2">
    <property type="nucleotide sequence ID" value="XM_001832536.2"/>
</dbReference>
<evidence type="ECO:0000259" key="9">
    <source>
        <dbReference type="Pfam" id="PF12719"/>
    </source>
</evidence>
<feature type="compositionally biased region" description="Basic and acidic residues" evidence="8">
    <location>
        <begin position="918"/>
        <end position="928"/>
    </location>
</feature>
<dbReference type="Proteomes" id="UP000001861">
    <property type="component" value="Unassembled WGS sequence"/>
</dbReference>
<name>A8NCP4_COPC7</name>